<evidence type="ECO:0000313" key="2">
    <source>
        <dbReference type="Proteomes" id="UP001153678"/>
    </source>
</evidence>
<dbReference type="OrthoDB" id="2418988at2759"/>
<gene>
    <name evidence="1" type="ORF">FWILDA_LOCUS608</name>
</gene>
<name>A0A9W4SAA5_9GLOM</name>
<keyword evidence="2" id="KW-1185">Reference proteome</keyword>
<comment type="caution">
    <text evidence="1">The sequence shown here is derived from an EMBL/GenBank/DDBJ whole genome shotgun (WGS) entry which is preliminary data.</text>
</comment>
<proteinExistence type="predicted"/>
<protein>
    <submittedName>
        <fullName evidence="1">2203_t:CDS:1</fullName>
    </submittedName>
</protein>
<organism evidence="1 2">
    <name type="scientific">Funneliformis geosporum</name>
    <dbReference type="NCBI Taxonomy" id="1117311"/>
    <lineage>
        <taxon>Eukaryota</taxon>
        <taxon>Fungi</taxon>
        <taxon>Fungi incertae sedis</taxon>
        <taxon>Mucoromycota</taxon>
        <taxon>Glomeromycotina</taxon>
        <taxon>Glomeromycetes</taxon>
        <taxon>Glomerales</taxon>
        <taxon>Glomeraceae</taxon>
        <taxon>Funneliformis</taxon>
    </lineage>
</organism>
<dbReference type="EMBL" id="CAMKVN010000042">
    <property type="protein sequence ID" value="CAI2162535.1"/>
    <property type="molecule type" value="Genomic_DNA"/>
</dbReference>
<reference evidence="1" key="1">
    <citation type="submission" date="2022-08" db="EMBL/GenBank/DDBJ databases">
        <authorList>
            <person name="Kallberg Y."/>
            <person name="Tangrot J."/>
            <person name="Rosling A."/>
        </authorList>
    </citation>
    <scope>NUCLEOTIDE SEQUENCE</scope>
    <source>
        <strain evidence="1">Wild A</strain>
    </source>
</reference>
<evidence type="ECO:0000313" key="1">
    <source>
        <dbReference type="EMBL" id="CAI2162535.1"/>
    </source>
</evidence>
<accession>A0A9W4SAA5</accession>
<dbReference type="Proteomes" id="UP001153678">
    <property type="component" value="Unassembled WGS sequence"/>
</dbReference>
<sequence length="291" mass="33717">MNNINETNYQEYIKYNPNGTVNLPFGRVVEWYLNNIPMLKMCRLKHQSRQKTPQLVKEGVIEIKRATDAIDFLEWKTKQGAVKSTNRIDDTIILTTKGQELLQEIQLEIENVCIGVYKENLKNANDMHLCHVRVTLECQISWLNSPTPLKITMQGSHVPHNFPVNLQLRVKLANLYEPDNSPDRYYQLTVSDEFWLRNGRDFGKFCIGLDGKYLNVDRTPILSIVIENNAGCGTPLTFALSNKENHITIRMAVLAVKQNIPCNEHHWYYENLNNGIFQRIHVHKIIHGIHI</sequence>
<dbReference type="AlphaFoldDB" id="A0A9W4SAA5"/>